<evidence type="ECO:0000256" key="1">
    <source>
        <dbReference type="ARBA" id="ARBA00022630"/>
    </source>
</evidence>
<dbReference type="EMBL" id="JAUYVH010000021">
    <property type="protein sequence ID" value="MDQ9172338.1"/>
    <property type="molecule type" value="Genomic_DNA"/>
</dbReference>
<protein>
    <submittedName>
        <fullName evidence="4">NAD(P)/FAD-dependent oxidoreductase</fullName>
    </submittedName>
</protein>
<evidence type="ECO:0000313" key="5">
    <source>
        <dbReference type="Proteomes" id="UP001225596"/>
    </source>
</evidence>
<evidence type="ECO:0000259" key="3">
    <source>
        <dbReference type="Pfam" id="PF07992"/>
    </source>
</evidence>
<proteinExistence type="predicted"/>
<gene>
    <name evidence="4" type="ORF">Q8A64_18180</name>
</gene>
<dbReference type="RefSeq" id="WP_338438375.1">
    <property type="nucleotide sequence ID" value="NZ_JAUYVH010000021.1"/>
</dbReference>
<organism evidence="4 5">
    <name type="scientific">Keguizhuia sedimenti</name>
    <dbReference type="NCBI Taxonomy" id="3064264"/>
    <lineage>
        <taxon>Bacteria</taxon>
        <taxon>Pseudomonadati</taxon>
        <taxon>Pseudomonadota</taxon>
        <taxon>Betaproteobacteria</taxon>
        <taxon>Burkholderiales</taxon>
        <taxon>Oxalobacteraceae</taxon>
        <taxon>Keguizhuia</taxon>
    </lineage>
</organism>
<accession>A0ABU1BTJ9</accession>
<keyword evidence="5" id="KW-1185">Reference proteome</keyword>
<sequence>MEKDNSSSAPLDCLIIGAGPAGLIAATYLARYRRNIKVIDAGKSRASLIPVSHNYPGFPDGINGKALLARLREQAQNYEVEIVQGEVQRLERREDGIFTAHYGGKSVQARTVILATGGVDIEPELPNVIDAVRQGYVRHCPICDGYEVIDQKVAIVGAGKKLMREALFIRHYTPHLTVFALGGNHNLDDEDRAALREHNIEIIEEPIEEVFIEGGKIVALKGKSGKAHHFDTLYSALGTRVRSDLAQALGAEVDSDGDLLVDRKRLQTSVPGLYAAGDVVSGLSQISVAAGHAAIASTAIHHYLNKQQGNY</sequence>
<evidence type="ECO:0000313" key="4">
    <source>
        <dbReference type="EMBL" id="MDQ9172338.1"/>
    </source>
</evidence>
<dbReference type="Proteomes" id="UP001225596">
    <property type="component" value="Unassembled WGS sequence"/>
</dbReference>
<dbReference type="PANTHER" id="PTHR48105">
    <property type="entry name" value="THIOREDOXIN REDUCTASE 1-RELATED-RELATED"/>
    <property type="match status" value="1"/>
</dbReference>
<dbReference type="SUPFAM" id="SSF51905">
    <property type="entry name" value="FAD/NAD(P)-binding domain"/>
    <property type="match status" value="1"/>
</dbReference>
<dbReference type="InterPro" id="IPR036188">
    <property type="entry name" value="FAD/NAD-bd_sf"/>
</dbReference>
<dbReference type="PRINTS" id="PR00469">
    <property type="entry name" value="PNDRDTASEII"/>
</dbReference>
<keyword evidence="1" id="KW-0285">Flavoprotein</keyword>
<evidence type="ECO:0000256" key="2">
    <source>
        <dbReference type="ARBA" id="ARBA00023002"/>
    </source>
</evidence>
<keyword evidence="2" id="KW-0560">Oxidoreductase</keyword>
<reference evidence="4 5" key="1">
    <citation type="submission" date="2023-08" db="EMBL/GenBank/DDBJ databases">
        <title>Oxalobacteraceae gen .nov., isolated from river sludge outside the plant.</title>
        <authorList>
            <person name="Zhao S.Y."/>
        </authorList>
    </citation>
    <scope>NUCLEOTIDE SEQUENCE [LARGE SCALE GENOMIC DNA]</scope>
    <source>
        <strain evidence="4 5">R-40</strain>
    </source>
</reference>
<dbReference type="Gene3D" id="3.50.50.60">
    <property type="entry name" value="FAD/NAD(P)-binding domain"/>
    <property type="match status" value="2"/>
</dbReference>
<dbReference type="InterPro" id="IPR023753">
    <property type="entry name" value="FAD/NAD-binding_dom"/>
</dbReference>
<name>A0ABU1BTJ9_9BURK</name>
<dbReference type="Pfam" id="PF07992">
    <property type="entry name" value="Pyr_redox_2"/>
    <property type="match status" value="1"/>
</dbReference>
<dbReference type="PRINTS" id="PR00368">
    <property type="entry name" value="FADPNR"/>
</dbReference>
<dbReference type="InterPro" id="IPR050097">
    <property type="entry name" value="Ferredoxin-NADP_redctase_2"/>
</dbReference>
<comment type="caution">
    <text evidence="4">The sequence shown here is derived from an EMBL/GenBank/DDBJ whole genome shotgun (WGS) entry which is preliminary data.</text>
</comment>
<feature type="domain" description="FAD/NAD(P)-binding" evidence="3">
    <location>
        <begin position="12"/>
        <end position="293"/>
    </location>
</feature>